<protein>
    <recommendedName>
        <fullName evidence="3">AB hydrolase-1 domain-containing protein</fullName>
    </recommendedName>
</protein>
<proteinExistence type="inferred from homology"/>
<dbReference type="PRINTS" id="PR00111">
    <property type="entry name" value="ABHYDROLASE"/>
</dbReference>
<sequence>MSVDLFPEFSSQFITTSLGARIFVRVSPNKDKPPVLLLHGFPQTHLEWHRVVPFLLPHYTVVLLDLRGYGASDSIADSSNGSGYTKRKMAQDCVSIMDKLGYNKFTVIGHDRGARVTYRLAFDQPEKLEKIVLIDIIPTAAMFKNFGNVTAAVKAYHWLFMAQPEPFPETLMKSAANGKFFLEQSLASLTGTQRLDVFHPVAMANYRQSYCNEEKIHNACECYRAGAFYDRIYDEEDLSKGNKIQVPVYTVWGAGGTFAKSIQEQSEGPLDVWKQYCASVQGKGYGCGHFIPEEMPEALAKDILQFLLE</sequence>
<organism evidence="4 5">
    <name type="scientific">Trichomonascus ciferrii</name>
    <dbReference type="NCBI Taxonomy" id="44093"/>
    <lineage>
        <taxon>Eukaryota</taxon>
        <taxon>Fungi</taxon>
        <taxon>Dikarya</taxon>
        <taxon>Ascomycota</taxon>
        <taxon>Saccharomycotina</taxon>
        <taxon>Dipodascomycetes</taxon>
        <taxon>Dipodascales</taxon>
        <taxon>Trichomonascaceae</taxon>
        <taxon>Trichomonascus</taxon>
        <taxon>Trichomonascus ciferrii complex</taxon>
    </lineage>
</organism>
<dbReference type="InterPro" id="IPR000639">
    <property type="entry name" value="Epox_hydrolase-like"/>
</dbReference>
<accession>A0A642UMK7</accession>
<comment type="caution">
    <text evidence="4">The sequence shown here is derived from an EMBL/GenBank/DDBJ whole genome shotgun (WGS) entry which is preliminary data.</text>
</comment>
<dbReference type="EMBL" id="SWFS01000482">
    <property type="protein sequence ID" value="KAA8901662.1"/>
    <property type="molecule type" value="Genomic_DNA"/>
</dbReference>
<evidence type="ECO:0000313" key="4">
    <source>
        <dbReference type="EMBL" id="KAA8901662.1"/>
    </source>
</evidence>
<evidence type="ECO:0000259" key="3">
    <source>
        <dbReference type="Pfam" id="PF00561"/>
    </source>
</evidence>
<dbReference type="PANTHER" id="PTHR43329">
    <property type="entry name" value="EPOXIDE HYDROLASE"/>
    <property type="match status" value="1"/>
</dbReference>
<dbReference type="PRINTS" id="PR00412">
    <property type="entry name" value="EPOXHYDRLASE"/>
</dbReference>
<dbReference type="OrthoDB" id="284184at2759"/>
<dbReference type="InterPro" id="IPR029058">
    <property type="entry name" value="AB_hydrolase_fold"/>
</dbReference>
<dbReference type="AlphaFoldDB" id="A0A642UMK7"/>
<reference evidence="4" key="1">
    <citation type="journal article" date="2019" name="G3 (Bethesda)">
        <title>Genome Assemblies of Two Rare Opportunistic Yeast Pathogens: Diutina rugosa (syn. Candida rugosa) and Trichomonascus ciferrii (syn. Candida ciferrii).</title>
        <authorList>
            <person name="Mixao V."/>
            <person name="Saus E."/>
            <person name="Hansen A.P."/>
            <person name="Lass-Florl C."/>
            <person name="Gabaldon T."/>
        </authorList>
    </citation>
    <scope>NUCLEOTIDE SEQUENCE</scope>
    <source>
        <strain evidence="4">CBS 4856</strain>
    </source>
</reference>
<keyword evidence="1" id="KW-0378">Hydrolase</keyword>
<evidence type="ECO:0000313" key="5">
    <source>
        <dbReference type="Proteomes" id="UP000761534"/>
    </source>
</evidence>
<dbReference type="InterPro" id="IPR000073">
    <property type="entry name" value="AB_hydrolase_1"/>
</dbReference>
<dbReference type="VEuPathDB" id="FungiDB:TRICI_006027"/>
<feature type="domain" description="AB hydrolase-1" evidence="3">
    <location>
        <begin position="33"/>
        <end position="258"/>
    </location>
</feature>
<dbReference type="SUPFAM" id="SSF53474">
    <property type="entry name" value="alpha/beta-Hydrolases"/>
    <property type="match status" value="1"/>
</dbReference>
<name>A0A642UMK7_9ASCO</name>
<dbReference type="Proteomes" id="UP000761534">
    <property type="component" value="Unassembled WGS sequence"/>
</dbReference>
<evidence type="ECO:0000256" key="1">
    <source>
        <dbReference type="ARBA" id="ARBA00022801"/>
    </source>
</evidence>
<evidence type="ECO:0000256" key="2">
    <source>
        <dbReference type="ARBA" id="ARBA00038334"/>
    </source>
</evidence>
<dbReference type="Gene3D" id="3.40.50.1820">
    <property type="entry name" value="alpha/beta hydrolase"/>
    <property type="match status" value="1"/>
</dbReference>
<dbReference type="Pfam" id="PF00561">
    <property type="entry name" value="Abhydrolase_1"/>
    <property type="match status" value="1"/>
</dbReference>
<comment type="similarity">
    <text evidence="2">Belongs to the AB hydrolase superfamily. Epoxide hydrolase family.</text>
</comment>
<gene>
    <name evidence="4" type="ORF">TRICI_006027</name>
</gene>
<dbReference type="GO" id="GO:0016787">
    <property type="term" value="F:hydrolase activity"/>
    <property type="evidence" value="ECO:0007669"/>
    <property type="project" value="UniProtKB-KW"/>
</dbReference>
<keyword evidence="5" id="KW-1185">Reference proteome</keyword>